<dbReference type="InterPro" id="IPR008974">
    <property type="entry name" value="TRAF-like"/>
</dbReference>
<dbReference type="PROSITE" id="PS50144">
    <property type="entry name" value="MATH"/>
    <property type="match status" value="1"/>
</dbReference>
<protein>
    <recommendedName>
        <fullName evidence="2">MATH domain-containing protein</fullName>
    </recommendedName>
</protein>
<name>A0A7J7GYK8_CAMSI</name>
<dbReference type="Gene3D" id="1.10.287.1490">
    <property type="match status" value="1"/>
</dbReference>
<sequence>MEPPVVVAVAVAVAVVEEHGESQSPGYLSFYLEVMERPDKLSDWSYYISFRLSVMNQKNLDKSVSMDWDKSSDGINRFFNATKELGWCRFMPLNSLFDQDSGFLVGDTVNFFAEVLILEETFLEKVCEALLVDEGKLFYWRMSNFLHFKNILETKTTIVSQTFQIGKCKCRIGESVLRVCQRLDLIFAILECSPSVVNDPDTVFEVRFRMGLLNYKCISTSWHDEETVCTKSKYCVSMSKKVSDIVNPDNGFLYHESVIFLCQILHHGPSTESSKPGVLGLSNYLDKCTLPEYFEITSENVDNRLESFLRRNGLRIDSLPQPNVTKSFLIEASWMWSTMLKLQNYLEPVKAKYLLSAMDNFARNIDIEAELSSSQIKVWNQAKASQQVIIDLLLDIIVEYCRHLETRSSVSSVDYYDTSSEPPSHRSGVFSRAEFLRQNGLEDSAQYPKYKTLEEKRTDVSEKAILERPPSETSAIDLLTINSIQDLKIKWPEPSEELLSMIINSLKCLCDTVPQGCSKPKRWPVSVKKISHVLDKAPKQLQLDLITLVPKLVDHSDHSRAAYALIHQLSRPDADPELQIPVFSVISQLDLSSEVQEHVFFLTSKLVVRVVRVRLCRLGIEVSPCVLNFLSKIVTNCGEIAKAFLRDVDSSFELDDKDLTTSGGTFLYDEDEHRATGLNMMDDQILCENRHFSDIFTLIQLLSVPSLKREAFQVFERAVSQGSIVVHSVSTVLERCLALRLNIGPIVLAGENQQRDVAADEKIEPSLIEAYAFVLLMDLVESFSLSLDSRVYQFAQMFYATLFRLFADESYHKMMLKGLVDHAISHTENVHQADRNFSTLLFLVNEELGLAGPIFKMMREVSEVANVKLATLRDQLHVSEDQNLRTQEEKRAEHANMVREKASLLEKLSKSEATTNHFKSKLKLEIDCSAKEKKNLKHQLELCRSQKNDEITKLSAEKNVYEDSLHNWETQFSLLKSRNSDDLKRLEEEKNDLAERLKTAESARKRSDDKLNCLNKVQTNVMHSLQDEIGQLKLTVEQLEREKLDKDERINQLETDINGMEANFSAFQRLEEERNDLAERLKTAESDRKRSDDELNFYAGENEVQTNVMHSLQDEIGQLKLTVEQLEREKLDKDERINQLETDIHGMEANFSACQQRFHVALIEEMALHAPLYGIGLEGRSLEELETLMHIHQTGLEQIDAVLRRGD</sequence>
<comment type="caution">
    <text evidence="3">The sequence shown here is derived from an EMBL/GenBank/DDBJ whole genome shotgun (WGS) entry which is preliminary data.</text>
</comment>
<reference evidence="3 4" key="2">
    <citation type="submission" date="2020-07" db="EMBL/GenBank/DDBJ databases">
        <title>Genome assembly of wild tea tree DASZ reveals pedigree and selection history of tea varieties.</title>
        <authorList>
            <person name="Zhang W."/>
        </authorList>
    </citation>
    <scope>NUCLEOTIDE SEQUENCE [LARGE SCALE GENOMIC DNA]</scope>
    <source>
        <strain evidence="4">cv. G240</strain>
        <tissue evidence="3">Leaf</tissue>
    </source>
</reference>
<dbReference type="AlphaFoldDB" id="A0A7J7GYK8"/>
<evidence type="ECO:0000259" key="2">
    <source>
        <dbReference type="PROSITE" id="PS50144"/>
    </source>
</evidence>
<dbReference type="InterPro" id="IPR002083">
    <property type="entry name" value="MATH/TRAF_dom"/>
</dbReference>
<proteinExistence type="predicted"/>
<gene>
    <name evidence="3" type="ORF">HYC85_016091</name>
</gene>
<dbReference type="Proteomes" id="UP000593564">
    <property type="component" value="Unassembled WGS sequence"/>
</dbReference>
<evidence type="ECO:0000313" key="3">
    <source>
        <dbReference type="EMBL" id="KAF5945863.1"/>
    </source>
</evidence>
<dbReference type="Gene3D" id="2.60.210.10">
    <property type="entry name" value="Apoptosis, Tumor Necrosis Factor Receptor Associated Protein 2, Chain A"/>
    <property type="match status" value="2"/>
</dbReference>
<dbReference type="PANTHER" id="PTHR47242:SF1">
    <property type="entry name" value="TRAF-LIKE FAMILY PROTEIN"/>
    <property type="match status" value="1"/>
</dbReference>
<keyword evidence="1" id="KW-0175">Coiled coil</keyword>
<dbReference type="Pfam" id="PF22486">
    <property type="entry name" value="MATH_2"/>
    <property type="match status" value="1"/>
</dbReference>
<dbReference type="SUPFAM" id="SSF49599">
    <property type="entry name" value="TRAF domain-like"/>
    <property type="match status" value="2"/>
</dbReference>
<feature type="domain" description="MATH" evidence="2">
    <location>
        <begin position="1"/>
        <end position="115"/>
    </location>
</feature>
<keyword evidence="4" id="KW-1185">Reference proteome</keyword>
<evidence type="ECO:0000256" key="1">
    <source>
        <dbReference type="SAM" id="Coils"/>
    </source>
</evidence>
<dbReference type="CDD" id="cd00121">
    <property type="entry name" value="MATH"/>
    <property type="match status" value="1"/>
</dbReference>
<reference evidence="4" key="1">
    <citation type="journal article" date="2020" name="Nat. Commun.">
        <title>Genome assembly of wild tea tree DASZ reveals pedigree and selection history of tea varieties.</title>
        <authorList>
            <person name="Zhang W."/>
            <person name="Zhang Y."/>
            <person name="Qiu H."/>
            <person name="Guo Y."/>
            <person name="Wan H."/>
            <person name="Zhang X."/>
            <person name="Scossa F."/>
            <person name="Alseekh S."/>
            <person name="Zhang Q."/>
            <person name="Wang P."/>
            <person name="Xu L."/>
            <person name="Schmidt M.H."/>
            <person name="Jia X."/>
            <person name="Li D."/>
            <person name="Zhu A."/>
            <person name="Guo F."/>
            <person name="Chen W."/>
            <person name="Ni D."/>
            <person name="Usadel B."/>
            <person name="Fernie A.R."/>
            <person name="Wen W."/>
        </authorList>
    </citation>
    <scope>NUCLEOTIDE SEQUENCE [LARGE SCALE GENOMIC DNA]</scope>
    <source>
        <strain evidence="4">cv. G240</strain>
    </source>
</reference>
<dbReference type="PANTHER" id="PTHR47242">
    <property type="entry name" value="TRAF-LIKE FAMILY PROTEIN"/>
    <property type="match status" value="1"/>
</dbReference>
<evidence type="ECO:0000313" key="4">
    <source>
        <dbReference type="Proteomes" id="UP000593564"/>
    </source>
</evidence>
<organism evidence="3 4">
    <name type="scientific">Camellia sinensis</name>
    <name type="common">Tea plant</name>
    <name type="synonym">Thea sinensis</name>
    <dbReference type="NCBI Taxonomy" id="4442"/>
    <lineage>
        <taxon>Eukaryota</taxon>
        <taxon>Viridiplantae</taxon>
        <taxon>Streptophyta</taxon>
        <taxon>Embryophyta</taxon>
        <taxon>Tracheophyta</taxon>
        <taxon>Spermatophyta</taxon>
        <taxon>Magnoliopsida</taxon>
        <taxon>eudicotyledons</taxon>
        <taxon>Gunneridae</taxon>
        <taxon>Pentapetalae</taxon>
        <taxon>asterids</taxon>
        <taxon>Ericales</taxon>
        <taxon>Theaceae</taxon>
        <taxon>Camellia</taxon>
    </lineage>
</organism>
<accession>A0A7J7GYK8</accession>
<feature type="coiled-coil region" evidence="1">
    <location>
        <begin position="919"/>
        <end position="1157"/>
    </location>
</feature>
<dbReference type="EMBL" id="JACBKZ010000007">
    <property type="protein sequence ID" value="KAF5945863.1"/>
    <property type="molecule type" value="Genomic_DNA"/>
</dbReference>